<dbReference type="Gene3D" id="3.40.50.720">
    <property type="entry name" value="NAD(P)-binding Rossmann-like Domain"/>
    <property type="match status" value="1"/>
</dbReference>
<gene>
    <name evidence="4" type="ORF">E4L96_07360</name>
</gene>
<dbReference type="GO" id="GO:0016020">
    <property type="term" value="C:membrane"/>
    <property type="evidence" value="ECO:0007669"/>
    <property type="project" value="TreeGrafter"/>
</dbReference>
<dbReference type="EMBL" id="SPVF01000101">
    <property type="protein sequence ID" value="TFW22911.1"/>
    <property type="molecule type" value="Genomic_DNA"/>
</dbReference>
<proteinExistence type="inferred from homology"/>
<evidence type="ECO:0000256" key="1">
    <source>
        <dbReference type="ARBA" id="ARBA00006484"/>
    </source>
</evidence>
<dbReference type="AlphaFoldDB" id="A0A4Y9SG79"/>
<comment type="similarity">
    <text evidence="1 3">Belongs to the short-chain dehydrogenases/reductases (SDR) family.</text>
</comment>
<dbReference type="Proteomes" id="UP000298438">
    <property type="component" value="Unassembled WGS sequence"/>
</dbReference>
<dbReference type="InterPro" id="IPR002347">
    <property type="entry name" value="SDR_fam"/>
</dbReference>
<keyword evidence="2" id="KW-0560">Oxidoreductase</keyword>
<dbReference type="Pfam" id="PF00106">
    <property type="entry name" value="adh_short"/>
    <property type="match status" value="1"/>
</dbReference>
<dbReference type="PANTHER" id="PTHR44196">
    <property type="entry name" value="DEHYDROGENASE/REDUCTASE SDR FAMILY MEMBER 7B"/>
    <property type="match status" value="1"/>
</dbReference>
<evidence type="ECO:0000256" key="3">
    <source>
        <dbReference type="RuleBase" id="RU000363"/>
    </source>
</evidence>
<protein>
    <submittedName>
        <fullName evidence="4">SDR family oxidoreductase</fullName>
    </submittedName>
</protein>
<dbReference type="PRINTS" id="PR00080">
    <property type="entry name" value="SDRFAMILY"/>
</dbReference>
<keyword evidence="5" id="KW-1185">Reference proteome</keyword>
<dbReference type="PANTHER" id="PTHR44196:SF2">
    <property type="entry name" value="SHORT-CHAIN DEHYDROGENASE-RELATED"/>
    <property type="match status" value="1"/>
</dbReference>
<dbReference type="PROSITE" id="PS00061">
    <property type="entry name" value="ADH_SHORT"/>
    <property type="match status" value="1"/>
</dbReference>
<comment type="caution">
    <text evidence="4">The sequence shown here is derived from an EMBL/GenBank/DDBJ whole genome shotgun (WGS) entry which is preliminary data.</text>
</comment>
<name>A0A4Y9SG79_9BURK</name>
<dbReference type="GO" id="GO:0016491">
    <property type="term" value="F:oxidoreductase activity"/>
    <property type="evidence" value="ECO:0007669"/>
    <property type="project" value="UniProtKB-KW"/>
</dbReference>
<evidence type="ECO:0000256" key="2">
    <source>
        <dbReference type="ARBA" id="ARBA00023002"/>
    </source>
</evidence>
<accession>A0A4Y9SG79</accession>
<dbReference type="InterPro" id="IPR020904">
    <property type="entry name" value="Sc_DH/Rdtase_CS"/>
</dbReference>
<dbReference type="InterPro" id="IPR036291">
    <property type="entry name" value="NAD(P)-bd_dom_sf"/>
</dbReference>
<dbReference type="OrthoDB" id="9789083at2"/>
<evidence type="ECO:0000313" key="5">
    <source>
        <dbReference type="Proteomes" id="UP000298438"/>
    </source>
</evidence>
<reference evidence="4 5" key="1">
    <citation type="submission" date="2019-03" db="EMBL/GenBank/DDBJ databases">
        <title>Draft Genome Sequence of Massilia arenosa sp. nov., a Novel Massilia Species Isolated from a Sandy-loam Maize Soil.</title>
        <authorList>
            <person name="Raths R."/>
            <person name="Peta V."/>
            <person name="Bucking H."/>
        </authorList>
    </citation>
    <scope>NUCLEOTIDE SEQUENCE [LARGE SCALE GENOMIC DNA]</scope>
    <source>
        <strain evidence="4 5">MC02</strain>
    </source>
</reference>
<dbReference type="PRINTS" id="PR00081">
    <property type="entry name" value="GDHRDH"/>
</dbReference>
<dbReference type="SUPFAM" id="SSF51735">
    <property type="entry name" value="NAD(P)-binding Rossmann-fold domains"/>
    <property type="match status" value="1"/>
</dbReference>
<dbReference type="PIRSF" id="PIRSF000126">
    <property type="entry name" value="11-beta-HSD1"/>
    <property type="match status" value="1"/>
</dbReference>
<evidence type="ECO:0000313" key="4">
    <source>
        <dbReference type="EMBL" id="TFW22911.1"/>
    </source>
</evidence>
<organism evidence="4 5">
    <name type="scientific">Zemynaea arenosa</name>
    <dbReference type="NCBI Taxonomy" id="2561931"/>
    <lineage>
        <taxon>Bacteria</taxon>
        <taxon>Pseudomonadati</taxon>
        <taxon>Pseudomonadota</taxon>
        <taxon>Betaproteobacteria</taxon>
        <taxon>Burkholderiales</taxon>
        <taxon>Oxalobacteraceae</taxon>
        <taxon>Telluria group</taxon>
        <taxon>Zemynaea</taxon>
    </lineage>
</organism>
<sequence>MAKRDLEGQWALITGASSGFGVDFAHLLAARGAHVVLAARSLEPMHALAAELERAHGVRTQVVGIDLARPGVGAELKARLDAAGIAVDILVNNAGYGVYGDFLDHPLARTLDMIQLNVATLTELTHTFAAPMRERGRGKILLVASIGGYQATPTYAAYSATKAYVLLFGEALHEELKRHGVTVTVLSPGITATRFLQVSGQQATLYQRLVMMQSRPVARIGLDALYSGRASIVPGWLNALTAWSNRLMPRAIQRKMAYLLMKN</sequence>
<dbReference type="RefSeq" id="WP_135206567.1">
    <property type="nucleotide sequence ID" value="NZ_SPVF01000101.1"/>
</dbReference>